<feature type="transmembrane region" description="Helical" evidence="13">
    <location>
        <begin position="169"/>
        <end position="191"/>
    </location>
</feature>
<feature type="transmembrane region" description="Helical" evidence="13">
    <location>
        <begin position="134"/>
        <end position="157"/>
    </location>
</feature>
<keyword evidence="10" id="KW-0406">Ion transport</keyword>
<evidence type="ECO:0000256" key="13">
    <source>
        <dbReference type="SAM" id="Phobius"/>
    </source>
</evidence>
<organism evidence="14 15">
    <name type="scientific">Blautia hydrogenotrophica (strain DSM 10507 / JCM 14656 / S5a33)</name>
    <name type="common">Ruminococcus hydrogenotrophicus</name>
    <dbReference type="NCBI Taxonomy" id="476272"/>
    <lineage>
        <taxon>Bacteria</taxon>
        <taxon>Bacillati</taxon>
        <taxon>Bacillota</taxon>
        <taxon>Clostridia</taxon>
        <taxon>Lachnospirales</taxon>
        <taxon>Lachnospiraceae</taxon>
        <taxon>Blautia</taxon>
    </lineage>
</organism>
<evidence type="ECO:0000256" key="11">
    <source>
        <dbReference type="ARBA" id="ARBA00023136"/>
    </source>
</evidence>
<evidence type="ECO:0000256" key="10">
    <source>
        <dbReference type="ARBA" id="ARBA00023065"/>
    </source>
</evidence>
<evidence type="ECO:0000256" key="6">
    <source>
        <dbReference type="ARBA" id="ARBA00022449"/>
    </source>
</evidence>
<evidence type="ECO:0000256" key="3">
    <source>
        <dbReference type="ARBA" id="ARBA00010199"/>
    </source>
</evidence>
<evidence type="ECO:0000313" key="15">
    <source>
        <dbReference type="Proteomes" id="UP000003100"/>
    </source>
</evidence>
<dbReference type="Pfam" id="PF01554">
    <property type="entry name" value="MatE"/>
    <property type="match status" value="2"/>
</dbReference>
<dbReference type="InterPro" id="IPR002528">
    <property type="entry name" value="MATE_fam"/>
</dbReference>
<keyword evidence="7" id="KW-1003">Cell membrane</keyword>
<dbReference type="GO" id="GO:0042910">
    <property type="term" value="F:xenobiotic transmembrane transporter activity"/>
    <property type="evidence" value="ECO:0007669"/>
    <property type="project" value="InterPro"/>
</dbReference>
<evidence type="ECO:0000256" key="4">
    <source>
        <dbReference type="ARBA" id="ARBA00020268"/>
    </source>
</evidence>
<feature type="transmembrane region" description="Helical" evidence="13">
    <location>
        <begin position="287"/>
        <end position="307"/>
    </location>
</feature>
<dbReference type="GO" id="GO:0015297">
    <property type="term" value="F:antiporter activity"/>
    <property type="evidence" value="ECO:0007669"/>
    <property type="project" value="UniProtKB-KW"/>
</dbReference>
<accession>C0CP82</accession>
<evidence type="ECO:0000256" key="9">
    <source>
        <dbReference type="ARBA" id="ARBA00022989"/>
    </source>
</evidence>
<evidence type="ECO:0000256" key="7">
    <source>
        <dbReference type="ARBA" id="ARBA00022475"/>
    </source>
</evidence>
<evidence type="ECO:0000256" key="5">
    <source>
        <dbReference type="ARBA" id="ARBA00022448"/>
    </source>
</evidence>
<feature type="transmembrane region" description="Helical" evidence="13">
    <location>
        <begin position="419"/>
        <end position="442"/>
    </location>
</feature>
<keyword evidence="8 13" id="KW-0812">Transmembrane</keyword>
<keyword evidence="6" id="KW-0050">Antiport</keyword>
<dbReference type="eggNOG" id="COG0534">
    <property type="taxonomic scope" value="Bacteria"/>
</dbReference>
<dbReference type="InterPro" id="IPR048279">
    <property type="entry name" value="MdtK-like"/>
</dbReference>
<dbReference type="RefSeq" id="WP_005950236.1">
    <property type="nucleotide sequence ID" value="NZ_CP136423.1"/>
</dbReference>
<dbReference type="CDD" id="cd13140">
    <property type="entry name" value="MATE_like_1"/>
    <property type="match status" value="1"/>
</dbReference>
<reference evidence="14 15" key="2">
    <citation type="submission" date="2009-02" db="EMBL/GenBank/DDBJ databases">
        <title>Draft genome sequence of Blautia hydrogenotrophica DSM 10507 (Ruminococcus hydrogenotrophicus DSM 10507).</title>
        <authorList>
            <person name="Sudarsanam P."/>
            <person name="Ley R."/>
            <person name="Guruge J."/>
            <person name="Turnbaugh P.J."/>
            <person name="Mahowald M."/>
            <person name="Liep D."/>
            <person name="Gordon J."/>
        </authorList>
    </citation>
    <scope>NUCLEOTIDE SEQUENCE [LARGE SCALE GENOMIC DNA]</scope>
    <source>
        <strain evidence="15">DSM 10507 / JCM 14656 / S5a33</strain>
    </source>
</reference>
<dbReference type="HOGENOM" id="CLU_012893_5_3_9"/>
<proteinExistence type="inferred from homology"/>
<comment type="subcellular location">
    <subcellularLocation>
        <location evidence="2">Cell membrane</location>
        <topology evidence="2">Multi-pass membrane protein</topology>
    </subcellularLocation>
</comment>
<gene>
    <name evidence="14" type="ORF">RUMHYD_02683</name>
</gene>
<feature type="transmembrane region" description="Helical" evidence="13">
    <location>
        <begin position="96"/>
        <end position="114"/>
    </location>
</feature>
<dbReference type="PATRIC" id="fig|476272.21.peg.812"/>
<dbReference type="PIRSF" id="PIRSF006603">
    <property type="entry name" value="DinF"/>
    <property type="match status" value="1"/>
</dbReference>
<feature type="transmembrane region" description="Helical" evidence="13">
    <location>
        <begin position="319"/>
        <end position="349"/>
    </location>
</feature>
<feature type="transmembrane region" description="Helical" evidence="13">
    <location>
        <begin position="12"/>
        <end position="33"/>
    </location>
</feature>
<dbReference type="Proteomes" id="UP000003100">
    <property type="component" value="Unassembled WGS sequence"/>
</dbReference>
<evidence type="ECO:0000313" key="14">
    <source>
        <dbReference type="EMBL" id="EEG48466.1"/>
    </source>
</evidence>
<dbReference type="NCBIfam" id="TIGR00797">
    <property type="entry name" value="matE"/>
    <property type="match status" value="1"/>
</dbReference>
<dbReference type="GeneID" id="86822736"/>
<comment type="caution">
    <text evidence="14">The sequence shown here is derived from an EMBL/GenBank/DDBJ whole genome shotgun (WGS) entry which is preliminary data.</text>
</comment>
<keyword evidence="5" id="KW-0813">Transport</keyword>
<sequence length="457" mass="49363">MRRSVDLLDGPIAGSLAKLALPIMGTSLIQMAYNLTDMIWIGRIGSNAVAAVGVCGMFMWLSNGIAAVPRLGAQVKVGQTLGAGHEQRAVEYTQTGIQLGIFLAALVTLIYTFGNEGLIGFFKLNHESVSNDARIYLIIVGAGMIFTFMNQIFSGLFTAMGNSIVTFKVTTVGLAINFLLDPALIFGIGPLPALKVAGAAIATVLAQAIVFFLYMLVVMGDSRIFQKVRLWKFAGFRHYKEVIRIGFPGSIQNIIFSAISMIIARLIAGWGDAAVAVQKVGSQIESISWMTADGFASAVNAFTAQNFGAGKKERIRRGYYTAAGIITVWGICTSLALICIPQVFFRIFITEADILPMGVDYLRIIGFSQLFMCMEITSSGAFQGLGRPVFPAATGIVLTVARIPMAVALSATVLGLNGIWWSISISSILKGILITVGFVLLLRRYMNHTEKFYSKDR</sequence>
<keyword evidence="15" id="KW-1185">Reference proteome</keyword>
<dbReference type="GO" id="GO:0006811">
    <property type="term" value="P:monoatomic ion transport"/>
    <property type="evidence" value="ECO:0007669"/>
    <property type="project" value="UniProtKB-KW"/>
</dbReference>
<feature type="transmembrane region" description="Helical" evidence="13">
    <location>
        <begin position="361"/>
        <end position="382"/>
    </location>
</feature>
<feature type="transmembrane region" description="Helical" evidence="13">
    <location>
        <begin position="242"/>
        <end position="267"/>
    </location>
</feature>
<dbReference type="InterPro" id="IPR050222">
    <property type="entry name" value="MATE_MdtK"/>
</dbReference>
<evidence type="ECO:0000256" key="2">
    <source>
        <dbReference type="ARBA" id="ARBA00004651"/>
    </source>
</evidence>
<dbReference type="GO" id="GO:0005886">
    <property type="term" value="C:plasma membrane"/>
    <property type="evidence" value="ECO:0007669"/>
    <property type="project" value="UniProtKB-SubCell"/>
</dbReference>
<reference evidence="14 15" key="1">
    <citation type="submission" date="2009-01" db="EMBL/GenBank/DDBJ databases">
        <authorList>
            <person name="Fulton L."/>
            <person name="Clifton S."/>
            <person name="Fulton B."/>
            <person name="Xu J."/>
            <person name="Minx P."/>
            <person name="Pepin K.H."/>
            <person name="Johnson M."/>
            <person name="Bhonagiri V."/>
            <person name="Nash W.E."/>
            <person name="Mardis E.R."/>
            <person name="Wilson R.K."/>
        </authorList>
    </citation>
    <scope>NUCLEOTIDE SEQUENCE [LARGE SCALE GENOMIC DNA]</scope>
    <source>
        <strain evidence="15">DSM 10507 / JCM 14656 / S5a33</strain>
    </source>
</reference>
<feature type="transmembrane region" description="Helical" evidence="13">
    <location>
        <begin position="39"/>
        <end position="61"/>
    </location>
</feature>
<dbReference type="PANTHER" id="PTHR43298">
    <property type="entry name" value="MULTIDRUG RESISTANCE PROTEIN NORM-RELATED"/>
    <property type="match status" value="1"/>
</dbReference>
<comment type="function">
    <text evidence="1">Multidrug efflux pump.</text>
</comment>
<evidence type="ECO:0000256" key="8">
    <source>
        <dbReference type="ARBA" id="ARBA00022692"/>
    </source>
</evidence>
<evidence type="ECO:0000256" key="12">
    <source>
        <dbReference type="ARBA" id="ARBA00031636"/>
    </source>
</evidence>
<protein>
    <recommendedName>
        <fullName evidence="4">Probable multidrug resistance protein NorM</fullName>
    </recommendedName>
    <alternativeName>
        <fullName evidence="12">Multidrug-efflux transporter</fullName>
    </alternativeName>
</protein>
<feature type="transmembrane region" description="Helical" evidence="13">
    <location>
        <begin position="389"/>
        <end position="413"/>
    </location>
</feature>
<keyword evidence="11 13" id="KW-0472">Membrane</keyword>
<dbReference type="EMBL" id="ACBZ01000145">
    <property type="protein sequence ID" value="EEG48466.1"/>
    <property type="molecule type" value="Genomic_DNA"/>
</dbReference>
<evidence type="ECO:0000256" key="1">
    <source>
        <dbReference type="ARBA" id="ARBA00003408"/>
    </source>
</evidence>
<dbReference type="PANTHER" id="PTHR43298:SF2">
    <property type="entry name" value="FMN_FAD EXPORTER YEEO-RELATED"/>
    <property type="match status" value="1"/>
</dbReference>
<name>C0CP82_BLAHS</name>
<comment type="similarity">
    <text evidence="3">Belongs to the multi antimicrobial extrusion (MATE) (TC 2.A.66.1) family.</text>
</comment>
<feature type="transmembrane region" description="Helical" evidence="13">
    <location>
        <begin position="197"/>
        <end position="221"/>
    </location>
</feature>
<keyword evidence="9 13" id="KW-1133">Transmembrane helix</keyword>
<dbReference type="AlphaFoldDB" id="C0CP82"/>